<evidence type="ECO:0000313" key="4">
    <source>
        <dbReference type="EMBL" id="CAL8125457.1"/>
    </source>
</evidence>
<evidence type="ECO:0000259" key="3">
    <source>
        <dbReference type="Pfam" id="PF00135"/>
    </source>
</evidence>
<name>A0ABP1RCF3_9HEXA</name>
<sequence length="600" mass="66939">MAKIAFAPAVLLVLCFVINAVSEGLATEVKTQNGPIQGILKDARGGAKYVAFLGLRYANPAVRFQPAEPLAERWTNVKLADTLGNICPQAKVGDEDCLFLNVYVPEKHMKSESELSKLPVMVWIHGGAFIFGDGGGYGPEYFMESEDVILVTLNYRLGVFGFLSTGDEATTPNIGLRDQVLALRWIKKNIAAFKGDPTSVTIFGESAGSASVHYLLMTPTAKGLFHRAIMQSGAMCFWSYASNSRSRQAALKFAKESLLCDNVKEDATQIDQSLQIRECLEKADMTKLSLSQMTFWPHWPASNPISRFLPTVDIGSTESGQNHTTDSFFASHPQFSQTGRQNVYPNKVPVIIGLNANEGATAFAALMYEKEETLQQLNQEWNHVAPKTFMYDGHFPDKDLPEISQKIKKFYVGSDPITLENKQTLADLYSDTWFLLPILAVADEMAKNGIAVYPYLLSYWGGWTLRQVLAQTQPYKEIFEGEPGHADDIQYLLPNDFLGPPLKPGSEQEEFSKAFVKLWTSFAKQGKPTVKWVNGKTLEWKPIQPQNENTSIYNVLKIDKEPSIIKLDVSARINFWKTLMQDFIHENGDAETESVAKIEL</sequence>
<keyword evidence="5" id="KW-1185">Reference proteome</keyword>
<dbReference type="InterPro" id="IPR019819">
    <property type="entry name" value="Carboxylesterase_B_CS"/>
</dbReference>
<dbReference type="PROSITE" id="PS00941">
    <property type="entry name" value="CARBOXYLESTERASE_B_2"/>
    <property type="match status" value="1"/>
</dbReference>
<organism evidence="4 5">
    <name type="scientific">Orchesella dallaii</name>
    <dbReference type="NCBI Taxonomy" id="48710"/>
    <lineage>
        <taxon>Eukaryota</taxon>
        <taxon>Metazoa</taxon>
        <taxon>Ecdysozoa</taxon>
        <taxon>Arthropoda</taxon>
        <taxon>Hexapoda</taxon>
        <taxon>Collembola</taxon>
        <taxon>Entomobryomorpha</taxon>
        <taxon>Entomobryoidea</taxon>
        <taxon>Orchesellidae</taxon>
        <taxon>Orchesellinae</taxon>
        <taxon>Orchesella</taxon>
    </lineage>
</organism>
<dbReference type="EMBL" id="CAXLJM020000069">
    <property type="protein sequence ID" value="CAL8125457.1"/>
    <property type="molecule type" value="Genomic_DNA"/>
</dbReference>
<gene>
    <name evidence="4" type="ORF">ODALV1_LOCUS20976</name>
</gene>
<dbReference type="InterPro" id="IPR050309">
    <property type="entry name" value="Type-B_Carboxylest/Lipase"/>
</dbReference>
<protein>
    <recommendedName>
        <fullName evidence="3">Carboxylesterase type B domain-containing protein</fullName>
    </recommendedName>
</protein>
<feature type="signal peptide" evidence="2">
    <location>
        <begin position="1"/>
        <end position="26"/>
    </location>
</feature>
<dbReference type="Proteomes" id="UP001642540">
    <property type="component" value="Unassembled WGS sequence"/>
</dbReference>
<dbReference type="InterPro" id="IPR002018">
    <property type="entry name" value="CarbesteraseB"/>
</dbReference>
<evidence type="ECO:0000256" key="2">
    <source>
        <dbReference type="SAM" id="SignalP"/>
    </source>
</evidence>
<proteinExistence type="predicted"/>
<evidence type="ECO:0000313" key="5">
    <source>
        <dbReference type="Proteomes" id="UP001642540"/>
    </source>
</evidence>
<reference evidence="4 5" key="1">
    <citation type="submission" date="2024-08" db="EMBL/GenBank/DDBJ databases">
        <authorList>
            <person name="Cucini C."/>
            <person name="Frati F."/>
        </authorList>
    </citation>
    <scope>NUCLEOTIDE SEQUENCE [LARGE SCALE GENOMIC DNA]</scope>
</reference>
<keyword evidence="1" id="KW-0325">Glycoprotein</keyword>
<dbReference type="PANTHER" id="PTHR11559">
    <property type="entry name" value="CARBOXYLESTERASE"/>
    <property type="match status" value="1"/>
</dbReference>
<feature type="chain" id="PRO_5047435708" description="Carboxylesterase type B domain-containing protein" evidence="2">
    <location>
        <begin position="27"/>
        <end position="600"/>
    </location>
</feature>
<dbReference type="SUPFAM" id="SSF53474">
    <property type="entry name" value="alpha/beta-Hydrolases"/>
    <property type="match status" value="1"/>
</dbReference>
<dbReference type="InterPro" id="IPR029058">
    <property type="entry name" value="AB_hydrolase_fold"/>
</dbReference>
<evidence type="ECO:0000256" key="1">
    <source>
        <dbReference type="ARBA" id="ARBA00023180"/>
    </source>
</evidence>
<keyword evidence="2" id="KW-0732">Signal</keyword>
<feature type="domain" description="Carboxylesterase type B" evidence="3">
    <location>
        <begin position="27"/>
        <end position="576"/>
    </location>
</feature>
<accession>A0ABP1RCF3</accession>
<dbReference type="Pfam" id="PF00135">
    <property type="entry name" value="COesterase"/>
    <property type="match status" value="1"/>
</dbReference>
<dbReference type="Gene3D" id="3.40.50.1820">
    <property type="entry name" value="alpha/beta hydrolase"/>
    <property type="match status" value="1"/>
</dbReference>
<comment type="caution">
    <text evidence="4">The sequence shown here is derived from an EMBL/GenBank/DDBJ whole genome shotgun (WGS) entry which is preliminary data.</text>
</comment>